<dbReference type="InterPro" id="IPR036390">
    <property type="entry name" value="WH_DNA-bd_sf"/>
</dbReference>
<dbReference type="SUPFAM" id="SSF53850">
    <property type="entry name" value="Periplasmic binding protein-like II"/>
    <property type="match status" value="1"/>
</dbReference>
<dbReference type="SUPFAM" id="SSF46785">
    <property type="entry name" value="Winged helix' DNA-binding domain"/>
    <property type="match status" value="1"/>
</dbReference>
<proteinExistence type="inferred from homology"/>
<keyword evidence="5" id="KW-0804">Transcription</keyword>
<feature type="domain" description="HTH lysR-type" evidence="6">
    <location>
        <begin position="1"/>
        <end position="58"/>
    </location>
</feature>
<dbReference type="AlphaFoldDB" id="A0A193SSR2"/>
<evidence type="ECO:0000256" key="3">
    <source>
        <dbReference type="ARBA" id="ARBA00023125"/>
    </source>
</evidence>
<dbReference type="Pfam" id="PF00126">
    <property type="entry name" value="HTH_1"/>
    <property type="match status" value="1"/>
</dbReference>
<keyword evidence="8" id="KW-1185">Reference proteome</keyword>
<dbReference type="Proteomes" id="UP000239025">
    <property type="component" value="Chromosome 1"/>
</dbReference>
<reference evidence="8" key="1">
    <citation type="submission" date="2017-11" db="EMBL/GenBank/DDBJ databases">
        <authorList>
            <person name="Blom J."/>
        </authorList>
    </citation>
    <scope>NUCLEOTIDE SEQUENCE [LARGE SCALE GENOMIC DNA]</scope>
</reference>
<protein>
    <submittedName>
        <fullName evidence="7">Nitrogen assimilation regulatory protein nac</fullName>
    </submittedName>
</protein>
<dbReference type="InterPro" id="IPR005119">
    <property type="entry name" value="LysR_subst-bd"/>
</dbReference>
<evidence type="ECO:0000256" key="1">
    <source>
        <dbReference type="ARBA" id="ARBA00009437"/>
    </source>
</evidence>
<dbReference type="FunFam" id="1.10.10.10:FF:000001">
    <property type="entry name" value="LysR family transcriptional regulator"/>
    <property type="match status" value="1"/>
</dbReference>
<comment type="similarity">
    <text evidence="1">Belongs to the LysR transcriptional regulatory family.</text>
</comment>
<dbReference type="PANTHER" id="PTHR30293">
    <property type="entry name" value="TRANSCRIPTIONAL REGULATORY PROTEIN NAC-RELATED"/>
    <property type="match status" value="1"/>
</dbReference>
<evidence type="ECO:0000259" key="6">
    <source>
        <dbReference type="PROSITE" id="PS50931"/>
    </source>
</evidence>
<dbReference type="PANTHER" id="PTHR30293:SF0">
    <property type="entry name" value="NITROGEN ASSIMILATION REGULATORY PROTEIN NAC"/>
    <property type="match status" value="1"/>
</dbReference>
<keyword evidence="2" id="KW-0805">Transcription regulation</keyword>
<dbReference type="GO" id="GO:0003700">
    <property type="term" value="F:DNA-binding transcription factor activity"/>
    <property type="evidence" value="ECO:0007669"/>
    <property type="project" value="InterPro"/>
</dbReference>
<gene>
    <name evidence="7" type="primary">nac3</name>
    <name evidence="7" type="ORF">PL963_03748</name>
</gene>
<dbReference type="Gene3D" id="3.40.190.290">
    <property type="match status" value="1"/>
</dbReference>
<sequence length="314" mass="32953">MNLRRLKYFVSIVDIGSLTQAAETLHIAQPALSQQLITLEAEFRQKLLIRTQRGVIPTEAGQALYRHAQIILRQFEQARQDVGNASQALCGKVSVGLVPGTAASVLAVPLLKNVRELHPGILLYLNESMGANLHAQVLSGAIDMAVLYGAHAAQGLTVQVLVNEPLCLVAPSCLDLGSGVLPLEALAPLDLILPHPDSYLRQHIEEVLSQQGIVVPAVATIESAIPLAGAIAAGLGACILPASAGRVIALASGAHLYMLDHPAATVPLSLCMSTYQPLSEPASTVKDILLELTVDFAEDLHQQGAGLAIGLAAS</sequence>
<dbReference type="InterPro" id="IPR000847">
    <property type="entry name" value="LysR_HTH_N"/>
</dbReference>
<keyword evidence="3" id="KW-0238">DNA-binding</keyword>
<dbReference type="RefSeq" id="WP_065350316.1">
    <property type="nucleotide sequence ID" value="NZ_LT222319.1"/>
</dbReference>
<dbReference type="NCBIfam" id="NF008410">
    <property type="entry name" value="PRK11233.1"/>
    <property type="match status" value="1"/>
</dbReference>
<accession>A0A193SSR2</accession>
<dbReference type="InterPro" id="IPR036388">
    <property type="entry name" value="WH-like_DNA-bd_sf"/>
</dbReference>
<dbReference type="GO" id="GO:0003677">
    <property type="term" value="F:DNA binding"/>
    <property type="evidence" value="ECO:0007669"/>
    <property type="project" value="UniProtKB-KW"/>
</dbReference>
<dbReference type="Pfam" id="PF03466">
    <property type="entry name" value="LysR_substrate"/>
    <property type="match status" value="1"/>
</dbReference>
<dbReference type="PRINTS" id="PR00039">
    <property type="entry name" value="HTHLYSR"/>
</dbReference>
<evidence type="ECO:0000256" key="4">
    <source>
        <dbReference type="ARBA" id="ARBA00023159"/>
    </source>
</evidence>
<dbReference type="GO" id="GO:2000142">
    <property type="term" value="P:regulation of DNA-templated transcription initiation"/>
    <property type="evidence" value="ECO:0007669"/>
    <property type="project" value="TreeGrafter"/>
</dbReference>
<dbReference type="PROSITE" id="PS50931">
    <property type="entry name" value="HTH_LYSR"/>
    <property type="match status" value="1"/>
</dbReference>
<name>A0A193SSR2_9PSED</name>
<organism evidence="7 8">
    <name type="scientific">Pseudomonas cerasi</name>
    <dbReference type="NCBI Taxonomy" id="1583341"/>
    <lineage>
        <taxon>Bacteria</taxon>
        <taxon>Pseudomonadati</taxon>
        <taxon>Pseudomonadota</taxon>
        <taxon>Gammaproteobacteria</taxon>
        <taxon>Pseudomonadales</taxon>
        <taxon>Pseudomonadaceae</taxon>
        <taxon>Pseudomonas</taxon>
    </lineage>
</organism>
<evidence type="ECO:0000256" key="2">
    <source>
        <dbReference type="ARBA" id="ARBA00023015"/>
    </source>
</evidence>
<evidence type="ECO:0000313" key="7">
    <source>
        <dbReference type="EMBL" id="SOS21835.1"/>
    </source>
</evidence>
<dbReference type="Gene3D" id="1.10.10.10">
    <property type="entry name" value="Winged helix-like DNA-binding domain superfamily/Winged helix DNA-binding domain"/>
    <property type="match status" value="1"/>
</dbReference>
<evidence type="ECO:0000313" key="8">
    <source>
        <dbReference type="Proteomes" id="UP000239025"/>
    </source>
</evidence>
<evidence type="ECO:0000256" key="5">
    <source>
        <dbReference type="ARBA" id="ARBA00023163"/>
    </source>
</evidence>
<keyword evidence="4" id="KW-0010">Activator</keyword>
<dbReference type="EMBL" id="LT963395">
    <property type="protein sequence ID" value="SOS21835.1"/>
    <property type="molecule type" value="Genomic_DNA"/>
</dbReference>